<dbReference type="EMBL" id="CM039435">
    <property type="protein sequence ID" value="KAI4317312.1"/>
    <property type="molecule type" value="Genomic_DNA"/>
</dbReference>
<accession>A0ACB9M182</accession>
<protein>
    <submittedName>
        <fullName evidence="1">Uncharacterized protein</fullName>
    </submittedName>
</protein>
<organism evidence="1 2">
    <name type="scientific">Bauhinia variegata</name>
    <name type="common">Purple orchid tree</name>
    <name type="synonym">Phanera variegata</name>
    <dbReference type="NCBI Taxonomy" id="167791"/>
    <lineage>
        <taxon>Eukaryota</taxon>
        <taxon>Viridiplantae</taxon>
        <taxon>Streptophyta</taxon>
        <taxon>Embryophyta</taxon>
        <taxon>Tracheophyta</taxon>
        <taxon>Spermatophyta</taxon>
        <taxon>Magnoliopsida</taxon>
        <taxon>eudicotyledons</taxon>
        <taxon>Gunneridae</taxon>
        <taxon>Pentapetalae</taxon>
        <taxon>rosids</taxon>
        <taxon>fabids</taxon>
        <taxon>Fabales</taxon>
        <taxon>Fabaceae</taxon>
        <taxon>Cercidoideae</taxon>
        <taxon>Cercideae</taxon>
        <taxon>Bauhiniinae</taxon>
        <taxon>Bauhinia</taxon>
    </lineage>
</organism>
<evidence type="ECO:0000313" key="2">
    <source>
        <dbReference type="Proteomes" id="UP000828941"/>
    </source>
</evidence>
<comment type="caution">
    <text evidence="1">The sequence shown here is derived from an EMBL/GenBank/DDBJ whole genome shotgun (WGS) entry which is preliminary data.</text>
</comment>
<keyword evidence="2" id="KW-1185">Reference proteome</keyword>
<reference evidence="1 2" key="1">
    <citation type="journal article" date="2022" name="DNA Res.">
        <title>Chromosomal-level genome assembly of the orchid tree Bauhinia variegata (Leguminosae; Cercidoideae) supports the allotetraploid origin hypothesis of Bauhinia.</title>
        <authorList>
            <person name="Zhong Y."/>
            <person name="Chen Y."/>
            <person name="Zheng D."/>
            <person name="Pang J."/>
            <person name="Liu Y."/>
            <person name="Luo S."/>
            <person name="Meng S."/>
            <person name="Qian L."/>
            <person name="Wei D."/>
            <person name="Dai S."/>
            <person name="Zhou R."/>
        </authorList>
    </citation>
    <scope>NUCLEOTIDE SEQUENCE [LARGE SCALE GENOMIC DNA]</scope>
    <source>
        <strain evidence="1">BV-YZ2020</strain>
    </source>
</reference>
<sequence length="113" mass="13276">MAYQNTNRYYYRSWSPSDEYETYESTMAQHSKPKGHHHHVAFKTHLVESIPESAEAETSITPSARLQQTEDALDRIRNNNDNGFETVDQQADTFIQLEHQRIKLRQMMSMRAT</sequence>
<gene>
    <name evidence="1" type="ORF">L6164_025190</name>
</gene>
<name>A0ACB9M182_BAUVA</name>
<dbReference type="Proteomes" id="UP000828941">
    <property type="component" value="Chromosome 10"/>
</dbReference>
<proteinExistence type="predicted"/>
<evidence type="ECO:0000313" key="1">
    <source>
        <dbReference type="EMBL" id="KAI4317312.1"/>
    </source>
</evidence>